<evidence type="ECO:0000256" key="1">
    <source>
        <dbReference type="ARBA" id="ARBA00005641"/>
    </source>
</evidence>
<dbReference type="GO" id="GO:0000272">
    <property type="term" value="P:polysaccharide catabolic process"/>
    <property type="evidence" value="ECO:0007669"/>
    <property type="project" value="InterPro"/>
</dbReference>
<proteinExistence type="inferred from homology"/>
<dbReference type="AlphaFoldDB" id="A0A5C6SBZ2"/>
<dbReference type="GO" id="GO:0004553">
    <property type="term" value="F:hydrolase activity, hydrolyzing O-glycosyl compounds"/>
    <property type="evidence" value="ECO:0007669"/>
    <property type="project" value="InterPro"/>
</dbReference>
<organism evidence="6 7">
    <name type="scientific">Fusarium oxysporum f. sp. cubense</name>
    <dbReference type="NCBI Taxonomy" id="61366"/>
    <lineage>
        <taxon>Eukaryota</taxon>
        <taxon>Fungi</taxon>
        <taxon>Dikarya</taxon>
        <taxon>Ascomycota</taxon>
        <taxon>Pezizomycotina</taxon>
        <taxon>Sordariomycetes</taxon>
        <taxon>Hypocreomycetidae</taxon>
        <taxon>Hypocreales</taxon>
        <taxon>Nectriaceae</taxon>
        <taxon>Fusarium</taxon>
        <taxon>Fusarium oxysporum species complex</taxon>
    </lineage>
</organism>
<dbReference type="Gene3D" id="3.30.420.10">
    <property type="entry name" value="Ribonuclease H-like superfamily/Ribonuclease H"/>
    <property type="match status" value="1"/>
</dbReference>
<name>A0A5C6SBZ2_FUSOC</name>
<sequence>MKGLFTTLCLALAHFCQLTEAKSGSWSGTNNYFLQGMSDSAQDAYIQTLSSYDTKVVRLWVNQASKGCQKGSQIVRDIPQLETTIGQYNKVTLDEIDKLLVKLSDKNIKAIISPHDANSLIGDYRKDAYWARWGSGYFYEKQDAFDAYDARLSYILNYKGTYSGKVWKNWPTAIFSFNLQNEPMTPGPSNCKNGDPSGWACGRATFMRNAGLDSHILISTGGLGGDFSHGCTFLPAVTQCKAIDAISVHRYASVPGMWSANLPNWLNQANGKKVYLEKWGVDSQQYDQKSVFVSEVNDMNSAGLPNMYWQLLPPSSGGCSYNPKNDAGDPFGIYTNSGVNLAGPINGATSSGAAQDWTGYGFANEGSGLSLISVKFKNELKRLLRDVIRLPAAPRTIYLDATGIAKDDLIDLHLFIPSNRTLCTVNVRKLGDAAFSVVGNSETSLRVLLESTNIPKVGFDIRDISRILFHRFKVSLGRVHDIQLLELASRNDGQQKKFLSGLTSCIEQAISNEDPGKFRWHNPDDAKDLRFYQEFGHAPYWIMKRVEIFPVLWEVYNTKLSKPKNAVWLHLAKQESEQRIHDAMKKRRKARTEKQSWGPEVFWDDQQKQIAKDVWKEGIMLNELMGDVEISQDDE</sequence>
<gene>
    <name evidence="6" type="ORF">FocTR4_00016586</name>
</gene>
<keyword evidence="2" id="KW-0378">Hydrolase</keyword>
<dbReference type="GO" id="GO:0003676">
    <property type="term" value="F:nucleic acid binding"/>
    <property type="evidence" value="ECO:0007669"/>
    <property type="project" value="InterPro"/>
</dbReference>
<dbReference type="PANTHER" id="PTHR43040:SF1">
    <property type="entry name" value="RIBONUCLEASE D"/>
    <property type="match status" value="1"/>
</dbReference>
<dbReference type="Gene3D" id="3.20.20.80">
    <property type="entry name" value="Glycosidases"/>
    <property type="match status" value="1"/>
</dbReference>
<feature type="signal peptide" evidence="4">
    <location>
        <begin position="1"/>
        <end position="21"/>
    </location>
</feature>
<evidence type="ECO:0000256" key="2">
    <source>
        <dbReference type="ARBA" id="ARBA00022801"/>
    </source>
</evidence>
<feature type="domain" description="Glycoside hydrolase family 5" evidence="5">
    <location>
        <begin position="78"/>
        <end position="270"/>
    </location>
</feature>
<evidence type="ECO:0000259" key="5">
    <source>
        <dbReference type="Pfam" id="PF26410"/>
    </source>
</evidence>
<dbReference type="Pfam" id="PF26410">
    <property type="entry name" value="GH5_mannosidase"/>
    <property type="match status" value="1"/>
</dbReference>
<keyword evidence="3" id="KW-0326">Glycosidase</keyword>
<dbReference type="Proteomes" id="UP000321331">
    <property type="component" value="Unassembled WGS sequence"/>
</dbReference>
<evidence type="ECO:0000313" key="6">
    <source>
        <dbReference type="EMBL" id="TXB95979.1"/>
    </source>
</evidence>
<accession>A0A5C6SBZ2</accession>
<dbReference type="InterPro" id="IPR001547">
    <property type="entry name" value="Glyco_hydro_5"/>
</dbReference>
<evidence type="ECO:0000313" key="7">
    <source>
        <dbReference type="Proteomes" id="UP000321331"/>
    </source>
</evidence>
<comment type="similarity">
    <text evidence="1">Belongs to the glycosyl hydrolase 5 (cellulase A) family.</text>
</comment>
<dbReference type="InterPro" id="IPR036397">
    <property type="entry name" value="RNaseH_sf"/>
</dbReference>
<dbReference type="SUPFAM" id="SSF51445">
    <property type="entry name" value="(Trans)glycosidases"/>
    <property type="match status" value="1"/>
</dbReference>
<dbReference type="PANTHER" id="PTHR43040">
    <property type="entry name" value="RIBONUCLEASE D"/>
    <property type="match status" value="1"/>
</dbReference>
<dbReference type="InterPro" id="IPR017853">
    <property type="entry name" value="GH"/>
</dbReference>
<protein>
    <recommendedName>
        <fullName evidence="5">Glycoside hydrolase family 5 domain-containing protein</fullName>
    </recommendedName>
</protein>
<evidence type="ECO:0000256" key="4">
    <source>
        <dbReference type="SAM" id="SignalP"/>
    </source>
</evidence>
<evidence type="ECO:0000256" key="3">
    <source>
        <dbReference type="ARBA" id="ARBA00023295"/>
    </source>
</evidence>
<keyword evidence="4" id="KW-0732">Signal</keyword>
<reference evidence="6 7" key="1">
    <citation type="submission" date="2019-07" db="EMBL/GenBank/DDBJ databases">
        <title>The First High-Quality Draft Genome Sequence of the Causal Agent of the Current Panama Disease Epidemic.</title>
        <authorList>
            <person name="Warmington R.J."/>
            <person name="Kay W."/>
            <person name="Jeffries A."/>
            <person name="Bebber D."/>
            <person name="Moore K."/>
            <person name="Studholme D.J."/>
        </authorList>
    </citation>
    <scope>NUCLEOTIDE SEQUENCE [LARGE SCALE GENOMIC DNA]</scope>
    <source>
        <strain evidence="6 7">TR4</strain>
    </source>
</reference>
<feature type="chain" id="PRO_5022966491" description="Glycoside hydrolase family 5 domain-containing protein" evidence="4">
    <location>
        <begin position="22"/>
        <end position="635"/>
    </location>
</feature>
<dbReference type="EMBL" id="VMNF01000015">
    <property type="protein sequence ID" value="TXB95979.1"/>
    <property type="molecule type" value="Genomic_DNA"/>
</dbReference>
<comment type="caution">
    <text evidence="6">The sequence shown here is derived from an EMBL/GenBank/DDBJ whole genome shotgun (WGS) entry which is preliminary data.</text>
</comment>